<keyword evidence="2" id="KW-1185">Reference proteome</keyword>
<organism evidence="2 3">
    <name type="scientific">Hydra vulgaris</name>
    <name type="common">Hydra</name>
    <name type="synonym">Hydra attenuata</name>
    <dbReference type="NCBI Taxonomy" id="6087"/>
    <lineage>
        <taxon>Eukaryota</taxon>
        <taxon>Metazoa</taxon>
        <taxon>Cnidaria</taxon>
        <taxon>Hydrozoa</taxon>
        <taxon>Hydroidolina</taxon>
        <taxon>Anthoathecata</taxon>
        <taxon>Aplanulata</taxon>
        <taxon>Hydridae</taxon>
        <taxon>Hydra</taxon>
    </lineage>
</organism>
<dbReference type="GeneID" id="136088692"/>
<dbReference type="Proteomes" id="UP001652625">
    <property type="component" value="Chromosome 12"/>
</dbReference>
<keyword evidence="1" id="KW-0175">Coiled coil</keyword>
<accession>A0ABM4D4I1</accession>
<dbReference type="RefSeq" id="XP_065669185.1">
    <property type="nucleotide sequence ID" value="XM_065813113.1"/>
</dbReference>
<feature type="coiled-coil region" evidence="1">
    <location>
        <begin position="221"/>
        <end position="248"/>
    </location>
</feature>
<evidence type="ECO:0000313" key="3">
    <source>
        <dbReference type="RefSeq" id="XP_065669185.1"/>
    </source>
</evidence>
<sequence>MNKILCSVGILSNDQCHKMVHTKSIGLKDLSSYSERNKNLLLWRSGLSILNVNVKICLHHEQILLNRFANSQKKCIDPFKRHKTNIKGGLREIDIQLAKDMCSIGIETTPGFKMCPSCRKEVIKKIDDWSTLQDHNGKDDFLEQIFFDKDIEIAQEKELINTSFDKLDVSPVKFHGVPQHAKISLGKRKLMQATDVMSKKLSVILNVNATDLKNDVTEEPNVEHQKKAEDLDKLILSMQEKLKTANRREKIQILTLVPDSWSLRKATEVFNISKSTITKARKLKFEKGILTLPEKTNIVRIELDIIDKVESFYCNDQFSRQLPGVKDFVSVSKNKHVSKRLLLCNLKELFIEFKLEHPQSKIGFSKFAQLKPKWCIYAGQKGTHAVCICAIHQNLKLMLSAVKLEKNYHELIEKIVCSRESRECMVHRCNRCPGIQNIINYITANLLQNEGSFEENDKVDEDEIIEYKQWSTTDRAELLSYTSTISEFIESLSEKLDSITSHSYIAKAQSKYLNTLKSSIPINEIIILVDFAENFKFIIQDEIQSYHWNQQQCTLHPVVIYNKSDEGATKSQPTSLCFISDDLTHDVGFIYCIVKRTVQFVKEIFPNTTKIHYFSDGCAGQYKNCKHFLNLCHHVEDFGMQCEWNFFATSHGKSPCDGIGGTVKRLVSSVSLQCPINLQIQNAEEMFNFSKDNIFGIHFFFLKGEDILSVRKSLALRLNNAKTLPGTRSFHQFIPQDATSINVKRVSEQEEFNLTFNLTGSNQYLQEIIAGKYCICKYDMFNWVGLVFEVDERNEDALVKFMHPHLPNTSFYWPSRDDCCWVPKPHILIMIKKPLSSRTGRIYQIDTDDLPKIQSLN</sequence>
<dbReference type="PANTHER" id="PTHR46601">
    <property type="entry name" value="ULP_PROTEASE DOMAIN-CONTAINING PROTEIN"/>
    <property type="match status" value="1"/>
</dbReference>
<proteinExistence type="predicted"/>
<dbReference type="PANTHER" id="PTHR46601:SF1">
    <property type="entry name" value="ADF-H DOMAIN-CONTAINING PROTEIN"/>
    <property type="match status" value="1"/>
</dbReference>
<protein>
    <submittedName>
        <fullName evidence="3">Uncharacterized protein LOC136088692</fullName>
    </submittedName>
</protein>
<name>A0ABM4D4I1_HYDVU</name>
<reference evidence="3" key="1">
    <citation type="submission" date="2025-08" db="UniProtKB">
        <authorList>
            <consortium name="RefSeq"/>
        </authorList>
    </citation>
    <scope>IDENTIFICATION</scope>
</reference>
<evidence type="ECO:0000256" key="1">
    <source>
        <dbReference type="SAM" id="Coils"/>
    </source>
</evidence>
<gene>
    <name evidence="3" type="primary">LOC136088692</name>
</gene>
<evidence type="ECO:0000313" key="2">
    <source>
        <dbReference type="Proteomes" id="UP001652625"/>
    </source>
</evidence>